<comment type="caution">
    <text evidence="1">The sequence shown here is derived from an EMBL/GenBank/DDBJ whole genome shotgun (WGS) entry which is preliminary data.</text>
</comment>
<sequence length="53" mass="5903">MSTASKHSQQLKLLAQVVSRLHKNGGYATKTDQIQNQEFLFLRTTTPIVVGCN</sequence>
<accession>A0A8H8Z221</accession>
<dbReference type="Proteomes" id="UP000601736">
    <property type="component" value="Unassembled WGS sequence"/>
</dbReference>
<organism evidence="1 2">
    <name type="scientific">Nitrosomonas nitrosa</name>
    <dbReference type="NCBI Taxonomy" id="52442"/>
    <lineage>
        <taxon>Bacteria</taxon>
        <taxon>Pseudomonadati</taxon>
        <taxon>Pseudomonadota</taxon>
        <taxon>Betaproteobacteria</taxon>
        <taxon>Nitrosomonadales</taxon>
        <taxon>Nitrosomonadaceae</taxon>
        <taxon>Nitrosomonas</taxon>
    </lineage>
</organism>
<evidence type="ECO:0000313" key="1">
    <source>
        <dbReference type="EMBL" id="CAE6518739.1"/>
    </source>
</evidence>
<reference evidence="1" key="1">
    <citation type="submission" date="2021-02" db="EMBL/GenBank/DDBJ databases">
        <authorList>
            <person name="Han P."/>
        </authorList>
    </citation>
    <scope>NUCLEOTIDE SEQUENCE</scope>
    <source>
        <strain evidence="1">Nitrosomonas nitrosa 18-3D</strain>
    </source>
</reference>
<dbReference type="EMBL" id="CAJNAP010000055">
    <property type="protein sequence ID" value="CAE6518739.1"/>
    <property type="molecule type" value="Genomic_DNA"/>
</dbReference>
<name>A0A8H8Z221_9PROT</name>
<evidence type="ECO:0000313" key="2">
    <source>
        <dbReference type="Proteomes" id="UP000601736"/>
    </source>
</evidence>
<proteinExistence type="predicted"/>
<gene>
    <name evidence="1" type="ORF">NMYAN_90051</name>
</gene>
<protein>
    <submittedName>
        <fullName evidence="1">Uncharacterized protein</fullName>
    </submittedName>
</protein>
<dbReference type="AlphaFoldDB" id="A0A8H8Z221"/>